<evidence type="ECO:0000313" key="2">
    <source>
        <dbReference type="EMBL" id="KJS62749.1"/>
    </source>
</evidence>
<name>A0A0F2THV0_STRR3</name>
<gene>
    <name evidence="2" type="ORF">VM95_07185</name>
</gene>
<proteinExistence type="predicted"/>
<accession>A0A0F2THV0</accession>
<sequence>MYGPAVAAPAGVVTVTSTFPAAFAAGAVAVIRVSLSTVNPVAGTEPKATAVAPVRWVPVRVTVAPPASGPWSGVSPVTTGAGA</sequence>
<reference evidence="2 3" key="1">
    <citation type="submission" date="2015-02" db="EMBL/GenBank/DDBJ databases">
        <authorList>
            <person name="Ju K.-S."/>
            <person name="Doroghazi J.R."/>
            <person name="Metcalf W."/>
        </authorList>
    </citation>
    <scope>NUCLEOTIDE SEQUENCE [LARGE SCALE GENOMIC DNA]</scope>
    <source>
        <strain evidence="2 3">ATCC 31215</strain>
    </source>
</reference>
<dbReference type="AlphaFoldDB" id="A0A0F2THV0"/>
<keyword evidence="1" id="KW-0732">Signal</keyword>
<dbReference type="EMBL" id="JZKH01000009">
    <property type="protein sequence ID" value="KJS62749.1"/>
    <property type="molecule type" value="Genomic_DNA"/>
</dbReference>
<keyword evidence="3" id="KW-1185">Reference proteome</keyword>
<evidence type="ECO:0000256" key="1">
    <source>
        <dbReference type="SAM" id="SignalP"/>
    </source>
</evidence>
<organism evidence="2 3">
    <name type="scientific">Streptomyces rubellomurinus (strain ATCC 31215)</name>
    <dbReference type="NCBI Taxonomy" id="359131"/>
    <lineage>
        <taxon>Bacteria</taxon>
        <taxon>Bacillati</taxon>
        <taxon>Actinomycetota</taxon>
        <taxon>Actinomycetes</taxon>
        <taxon>Kitasatosporales</taxon>
        <taxon>Streptomycetaceae</taxon>
        <taxon>Streptomyces</taxon>
    </lineage>
</organism>
<feature type="signal peptide" evidence="1">
    <location>
        <begin position="1"/>
        <end position="24"/>
    </location>
</feature>
<dbReference type="Proteomes" id="UP000033699">
    <property type="component" value="Unassembled WGS sequence"/>
</dbReference>
<evidence type="ECO:0000313" key="3">
    <source>
        <dbReference type="Proteomes" id="UP000033699"/>
    </source>
</evidence>
<feature type="chain" id="PRO_5002459916" evidence="1">
    <location>
        <begin position="25"/>
        <end position="83"/>
    </location>
</feature>
<comment type="caution">
    <text evidence="2">The sequence shown here is derived from an EMBL/GenBank/DDBJ whole genome shotgun (WGS) entry which is preliminary data.</text>
</comment>
<protein>
    <submittedName>
        <fullName evidence="2">Uncharacterized protein</fullName>
    </submittedName>
</protein>